<dbReference type="PANTHER" id="PTHR43065">
    <property type="entry name" value="SENSOR HISTIDINE KINASE"/>
    <property type="match status" value="1"/>
</dbReference>
<accession>A0A2N9L7R0</accession>
<dbReference type="SMART" id="SM00091">
    <property type="entry name" value="PAS"/>
    <property type="match status" value="1"/>
</dbReference>
<dbReference type="InterPro" id="IPR003660">
    <property type="entry name" value="HAMP_dom"/>
</dbReference>
<dbReference type="EC" id="2.7.13.3" evidence="3"/>
<evidence type="ECO:0000256" key="2">
    <source>
        <dbReference type="ARBA" id="ARBA00004370"/>
    </source>
</evidence>
<dbReference type="SMART" id="SM00388">
    <property type="entry name" value="HisKA"/>
    <property type="match status" value="1"/>
</dbReference>
<keyword evidence="10" id="KW-0472">Membrane</keyword>
<dbReference type="SMART" id="SM00387">
    <property type="entry name" value="HATPase_c"/>
    <property type="match status" value="1"/>
</dbReference>
<evidence type="ECO:0000256" key="10">
    <source>
        <dbReference type="SAM" id="Phobius"/>
    </source>
</evidence>
<evidence type="ECO:0000313" key="13">
    <source>
        <dbReference type="EMBL" id="SPE19296.1"/>
    </source>
</evidence>
<dbReference type="GO" id="GO:0005524">
    <property type="term" value="F:ATP binding"/>
    <property type="evidence" value="ECO:0007669"/>
    <property type="project" value="UniProtKB-KW"/>
</dbReference>
<dbReference type="InterPro" id="IPR000014">
    <property type="entry name" value="PAS"/>
</dbReference>
<dbReference type="InterPro" id="IPR013656">
    <property type="entry name" value="PAS_4"/>
</dbReference>
<dbReference type="Pfam" id="PF08448">
    <property type="entry name" value="PAS_4"/>
    <property type="match status" value="1"/>
</dbReference>
<dbReference type="InterPro" id="IPR004358">
    <property type="entry name" value="Sig_transdc_His_kin-like_C"/>
</dbReference>
<dbReference type="GO" id="GO:0016020">
    <property type="term" value="C:membrane"/>
    <property type="evidence" value="ECO:0007669"/>
    <property type="project" value="UniProtKB-SubCell"/>
</dbReference>
<keyword evidence="10" id="KW-0812">Transmembrane</keyword>
<dbReference type="PRINTS" id="PR00344">
    <property type="entry name" value="BCTRLSENSOR"/>
</dbReference>
<dbReference type="GO" id="GO:0000155">
    <property type="term" value="F:phosphorelay sensor kinase activity"/>
    <property type="evidence" value="ECO:0007669"/>
    <property type="project" value="InterPro"/>
</dbReference>
<dbReference type="PANTHER" id="PTHR43065:SF10">
    <property type="entry name" value="PEROXIDE STRESS-ACTIVATED HISTIDINE KINASE MAK3"/>
    <property type="match status" value="1"/>
</dbReference>
<dbReference type="CDD" id="cd00082">
    <property type="entry name" value="HisKA"/>
    <property type="match status" value="1"/>
</dbReference>
<evidence type="ECO:0000259" key="11">
    <source>
        <dbReference type="PROSITE" id="PS50109"/>
    </source>
</evidence>
<evidence type="ECO:0000313" key="14">
    <source>
        <dbReference type="Proteomes" id="UP000239735"/>
    </source>
</evidence>
<dbReference type="InterPro" id="IPR035965">
    <property type="entry name" value="PAS-like_dom_sf"/>
</dbReference>
<comment type="catalytic activity">
    <reaction evidence="1">
        <text>ATP + protein L-histidine = ADP + protein N-phospho-L-histidine.</text>
        <dbReference type="EC" id="2.7.13.3"/>
    </reaction>
</comment>
<evidence type="ECO:0000259" key="12">
    <source>
        <dbReference type="PROSITE" id="PS50885"/>
    </source>
</evidence>
<dbReference type="Gene3D" id="1.10.287.130">
    <property type="match status" value="1"/>
</dbReference>
<evidence type="ECO:0000256" key="6">
    <source>
        <dbReference type="ARBA" id="ARBA00022741"/>
    </source>
</evidence>
<protein>
    <recommendedName>
        <fullName evidence="3">histidine kinase</fullName>
        <ecNumber evidence="3">2.7.13.3</ecNumber>
    </recommendedName>
</protein>
<evidence type="ECO:0000256" key="5">
    <source>
        <dbReference type="ARBA" id="ARBA00022679"/>
    </source>
</evidence>
<dbReference type="Pfam" id="PF00512">
    <property type="entry name" value="HisKA"/>
    <property type="match status" value="1"/>
</dbReference>
<dbReference type="OrthoDB" id="9815750at2"/>
<dbReference type="Pfam" id="PF02518">
    <property type="entry name" value="HATPase_c"/>
    <property type="match status" value="1"/>
</dbReference>
<name>A0A2N9L7R0_9BACT</name>
<dbReference type="Gene3D" id="3.30.565.10">
    <property type="entry name" value="Histidine kinase-like ATPase, C-terminal domain"/>
    <property type="match status" value="1"/>
</dbReference>
<dbReference type="PROSITE" id="PS50885">
    <property type="entry name" value="HAMP"/>
    <property type="match status" value="1"/>
</dbReference>
<evidence type="ECO:0000256" key="7">
    <source>
        <dbReference type="ARBA" id="ARBA00022777"/>
    </source>
</evidence>
<keyword evidence="9" id="KW-0902">Two-component regulatory system</keyword>
<evidence type="ECO:0000256" key="8">
    <source>
        <dbReference type="ARBA" id="ARBA00022840"/>
    </source>
</evidence>
<dbReference type="InterPro" id="IPR003594">
    <property type="entry name" value="HATPase_dom"/>
</dbReference>
<dbReference type="Gene3D" id="6.10.340.10">
    <property type="match status" value="1"/>
</dbReference>
<dbReference type="InterPro" id="IPR003661">
    <property type="entry name" value="HisK_dim/P_dom"/>
</dbReference>
<sequence>MRWWPRSIRWQMLASLVVLEVLSIGLFAAVLARQQIHRTRERAQYWLEYESTALADQSAEALEQQRPEWVDLAVRTIVESPIVQSAKIVSPSGEVLFAHGDRPESGELSPVERAQVSLVKSGESRVFTTTGGKWEAVRAIVTGNHLRGYAFVTFDQSAARQQLDSLLGDTAIFGVIWVVASVLLVLLLARAITRPLAVLHRGATALMTSEGDQGHFPLPVTVHNEIGDLIETFNRMVASLAEQRAGLNDTLSLLDSMLANAPIGLAFVDHGARFVRVNRVFGDFTGVSVSRHLGRTLRDLLPQPVASEMEAAVQRVFSTEEPVRNLELNGAGAKPSRPWTWLMNAYPVRTMPNQVRWVGIIVLDASERKRSEEALRRSEKLAVTGRLAASIAHEINNPLEAITNLLFLLRNFSELPEAAQEYVTMTEYEVRRIAEITQQTLRFYRQPTQPARTALAELLDSVLGLYQGRINTLDLRVERDYDREMTLFCFAGEIRQVFANLVGNAIDASTAGGRLLVRARRSHDWKNLGQTGVRFAIADTGCGMEPEVREHIFEAFFTTKEVTGTGLGLWVSHEIILKHNGLVRVRSRAASSDSEQASKPFGTVFQLFIPDNPNLAGALSSTVDCTGDSPEPLAASSGDLAAVRPVHDAAPFE</sequence>
<dbReference type="EMBL" id="OKRB01000078">
    <property type="protein sequence ID" value="SPE19296.1"/>
    <property type="molecule type" value="Genomic_DNA"/>
</dbReference>
<dbReference type="SUPFAM" id="SSF55785">
    <property type="entry name" value="PYP-like sensor domain (PAS domain)"/>
    <property type="match status" value="1"/>
</dbReference>
<dbReference type="InterPro" id="IPR036097">
    <property type="entry name" value="HisK_dim/P_sf"/>
</dbReference>
<feature type="transmembrane region" description="Helical" evidence="10">
    <location>
        <begin position="12"/>
        <end position="32"/>
    </location>
</feature>
<dbReference type="NCBIfam" id="TIGR00229">
    <property type="entry name" value="sensory_box"/>
    <property type="match status" value="1"/>
</dbReference>
<feature type="domain" description="HAMP" evidence="12">
    <location>
        <begin position="190"/>
        <end position="245"/>
    </location>
</feature>
<dbReference type="InterPro" id="IPR005467">
    <property type="entry name" value="His_kinase_dom"/>
</dbReference>
<reference evidence="14" key="1">
    <citation type="submission" date="2018-02" db="EMBL/GenBank/DDBJ databases">
        <authorList>
            <person name="Hausmann B."/>
        </authorList>
    </citation>
    <scope>NUCLEOTIDE SEQUENCE [LARGE SCALE GENOMIC DNA]</scope>
    <source>
        <strain evidence="14">Peat soil MAG SbA5</strain>
    </source>
</reference>
<dbReference type="SMART" id="SM00304">
    <property type="entry name" value="HAMP"/>
    <property type="match status" value="1"/>
</dbReference>
<dbReference type="Gene3D" id="3.30.450.20">
    <property type="entry name" value="PAS domain"/>
    <property type="match status" value="1"/>
</dbReference>
<dbReference type="SUPFAM" id="SSF47384">
    <property type="entry name" value="Homodimeric domain of signal transducing histidine kinase"/>
    <property type="match status" value="1"/>
</dbReference>
<evidence type="ECO:0000256" key="1">
    <source>
        <dbReference type="ARBA" id="ARBA00000085"/>
    </source>
</evidence>
<feature type="domain" description="Histidine kinase" evidence="11">
    <location>
        <begin position="390"/>
        <end position="613"/>
    </location>
</feature>
<keyword evidence="5 13" id="KW-0808">Transferase</keyword>
<keyword evidence="4" id="KW-0597">Phosphoprotein</keyword>
<keyword evidence="8" id="KW-0067">ATP-binding</keyword>
<dbReference type="Pfam" id="PF00672">
    <property type="entry name" value="HAMP"/>
    <property type="match status" value="1"/>
</dbReference>
<dbReference type="CDD" id="cd06225">
    <property type="entry name" value="HAMP"/>
    <property type="match status" value="1"/>
</dbReference>
<dbReference type="Proteomes" id="UP000239735">
    <property type="component" value="Unassembled WGS sequence"/>
</dbReference>
<organism evidence="13 14">
    <name type="scientific">Candidatus Sulfuritelmatomonas gaucii</name>
    <dbReference type="NCBI Taxonomy" id="2043161"/>
    <lineage>
        <taxon>Bacteria</taxon>
        <taxon>Pseudomonadati</taxon>
        <taxon>Acidobacteriota</taxon>
        <taxon>Terriglobia</taxon>
        <taxon>Terriglobales</taxon>
        <taxon>Acidobacteriaceae</taxon>
        <taxon>Candidatus Sulfuritelmatomonas</taxon>
    </lineage>
</organism>
<feature type="transmembrane region" description="Helical" evidence="10">
    <location>
        <begin position="166"/>
        <end position="189"/>
    </location>
</feature>
<keyword evidence="7 13" id="KW-0418">Kinase</keyword>
<gene>
    <name evidence="13" type="ORF">SBA5_220142</name>
</gene>
<evidence type="ECO:0000256" key="4">
    <source>
        <dbReference type="ARBA" id="ARBA00022553"/>
    </source>
</evidence>
<evidence type="ECO:0000256" key="9">
    <source>
        <dbReference type="ARBA" id="ARBA00023012"/>
    </source>
</evidence>
<dbReference type="PROSITE" id="PS50109">
    <property type="entry name" value="HIS_KIN"/>
    <property type="match status" value="1"/>
</dbReference>
<dbReference type="AlphaFoldDB" id="A0A2N9L7R0"/>
<comment type="subcellular location">
    <subcellularLocation>
        <location evidence="2">Membrane</location>
    </subcellularLocation>
</comment>
<dbReference type="InterPro" id="IPR036890">
    <property type="entry name" value="HATPase_C_sf"/>
</dbReference>
<keyword evidence="6" id="KW-0547">Nucleotide-binding</keyword>
<keyword evidence="10" id="KW-1133">Transmembrane helix</keyword>
<dbReference type="SUPFAM" id="SSF55874">
    <property type="entry name" value="ATPase domain of HSP90 chaperone/DNA topoisomerase II/histidine kinase"/>
    <property type="match status" value="1"/>
</dbReference>
<evidence type="ECO:0000256" key="3">
    <source>
        <dbReference type="ARBA" id="ARBA00012438"/>
    </source>
</evidence>
<proteinExistence type="predicted"/>